<proteinExistence type="inferred from homology"/>
<dbReference type="GO" id="GO:0014826">
    <property type="term" value="P:vein smooth muscle contraction"/>
    <property type="evidence" value="ECO:0007669"/>
    <property type="project" value="TreeGrafter"/>
</dbReference>
<keyword evidence="5 12" id="KW-0732">Signal</keyword>
<evidence type="ECO:0000256" key="1">
    <source>
        <dbReference type="ARBA" id="ARBA00003023"/>
    </source>
</evidence>
<feature type="domain" description="Endothelin-like toxin" evidence="13">
    <location>
        <begin position="120"/>
        <end position="141"/>
    </location>
</feature>
<keyword evidence="11" id="KW-1133">Transmembrane helix</keyword>
<name>A0A8C1MN76_CYPCA</name>
<dbReference type="GO" id="GO:0019229">
    <property type="term" value="P:regulation of vasoconstriction"/>
    <property type="evidence" value="ECO:0007669"/>
    <property type="project" value="InterPro"/>
</dbReference>
<evidence type="ECO:0000256" key="9">
    <source>
        <dbReference type="ARBA" id="ARBA00040198"/>
    </source>
</evidence>
<dbReference type="GeneID" id="122141928"/>
<evidence type="ECO:0000256" key="12">
    <source>
        <dbReference type="SAM" id="SignalP"/>
    </source>
</evidence>
<dbReference type="Proteomes" id="UP001155660">
    <property type="component" value="Chromosome B23"/>
</dbReference>
<evidence type="ECO:0000313" key="16">
    <source>
        <dbReference type="RefSeq" id="XP_042606705.1"/>
    </source>
</evidence>
<dbReference type="InterPro" id="IPR001928">
    <property type="entry name" value="Endothln-like_toxin"/>
</dbReference>
<evidence type="ECO:0000256" key="6">
    <source>
        <dbReference type="ARBA" id="ARBA00022858"/>
    </source>
</evidence>
<keyword evidence="11" id="KW-0812">Transmembrane</keyword>
<dbReference type="OrthoDB" id="9943124at2759"/>
<feature type="domain" description="Endothelin-like toxin" evidence="13">
    <location>
        <begin position="65"/>
        <end position="86"/>
    </location>
</feature>
<evidence type="ECO:0000256" key="10">
    <source>
        <dbReference type="ARBA" id="ARBA00041850"/>
    </source>
</evidence>
<evidence type="ECO:0000256" key="11">
    <source>
        <dbReference type="SAM" id="Phobius"/>
    </source>
</evidence>
<feature type="transmembrane region" description="Helical" evidence="11">
    <location>
        <begin position="149"/>
        <end position="168"/>
    </location>
</feature>
<evidence type="ECO:0000256" key="5">
    <source>
        <dbReference type="ARBA" id="ARBA00022729"/>
    </source>
</evidence>
<sequence length="183" mass="21027">MAKLFSDALLLIVSLLNIFTVGASLSRTGDLHSSLVFSDDPNSVSHQQTKAELNSASQSHTRTKRCTCYSFKDRECVYYCHLGIIWINTPQRTVPYGMSSYRSPQRLRRSSGTVRMVLHRCTCADHSDAQCYNFCDARYTKLIHKQNNLYYLLHLTVLFIAINCIYLFMGKYNSSFFLCIDTF</sequence>
<keyword evidence="7" id="KW-1015">Disulfide bond</keyword>
<dbReference type="InterPro" id="IPR020475">
    <property type="entry name" value="Endothelin"/>
</dbReference>
<evidence type="ECO:0000256" key="3">
    <source>
        <dbReference type="ARBA" id="ARBA00010959"/>
    </source>
</evidence>
<keyword evidence="15" id="KW-1185">Reference proteome</keyword>
<dbReference type="GO" id="GO:0005179">
    <property type="term" value="F:hormone activity"/>
    <property type="evidence" value="ECO:0007669"/>
    <property type="project" value="TreeGrafter"/>
</dbReference>
<dbReference type="PRINTS" id="PR00365">
    <property type="entry name" value="ENDOTHELIN"/>
</dbReference>
<dbReference type="GO" id="GO:0031708">
    <property type="term" value="F:endothelin B receptor binding"/>
    <property type="evidence" value="ECO:0007669"/>
    <property type="project" value="TreeGrafter"/>
</dbReference>
<comment type="subcellular location">
    <subcellularLocation>
        <location evidence="2">Secreted</location>
    </subcellularLocation>
</comment>
<dbReference type="PANTHER" id="PTHR13874">
    <property type="entry name" value="ENDOTHELIN"/>
    <property type="match status" value="1"/>
</dbReference>
<dbReference type="PROSITE" id="PS00270">
    <property type="entry name" value="ENDOTHELIN"/>
    <property type="match status" value="2"/>
</dbReference>
<dbReference type="KEGG" id="ccar:122141928"/>
<keyword evidence="4" id="KW-0964">Secreted</keyword>
<evidence type="ECO:0000259" key="13">
    <source>
        <dbReference type="SMART" id="SM00272"/>
    </source>
</evidence>
<evidence type="ECO:0000256" key="4">
    <source>
        <dbReference type="ARBA" id="ARBA00022525"/>
    </source>
</evidence>
<accession>A0A8C1MN76</accession>
<comment type="function">
    <text evidence="1">Endothelins are endothelium-derived vasoconstrictor peptides.</text>
</comment>
<protein>
    <recommendedName>
        <fullName evidence="9">Endothelin-3</fullName>
    </recommendedName>
    <alternativeName>
        <fullName evidence="10">Preproendothelin-3</fullName>
    </alternativeName>
</protein>
<evidence type="ECO:0000256" key="2">
    <source>
        <dbReference type="ARBA" id="ARBA00004613"/>
    </source>
</evidence>
<gene>
    <name evidence="14 16" type="primary">LOC122141928</name>
</gene>
<dbReference type="RefSeq" id="XP_042606705.1">
    <property type="nucleotide sequence ID" value="XM_042750771.1"/>
</dbReference>
<dbReference type="PANTHER" id="PTHR13874:SF11">
    <property type="entry name" value="ENDOTHELIN-3"/>
    <property type="match status" value="1"/>
</dbReference>
<comment type="similarity">
    <text evidence="3">Belongs to the endothelin/sarafotoxin family.</text>
</comment>
<feature type="chain" id="PRO_5044675872" description="Endothelin-3" evidence="12">
    <location>
        <begin position="24"/>
        <end position="183"/>
    </location>
</feature>
<evidence type="ECO:0000256" key="7">
    <source>
        <dbReference type="ARBA" id="ARBA00023157"/>
    </source>
</evidence>
<keyword evidence="6" id="KW-0838">Vasoactive</keyword>
<dbReference type="SMART" id="SM00272">
    <property type="entry name" value="END"/>
    <property type="match status" value="2"/>
</dbReference>
<organism evidence="14 15">
    <name type="scientific">Cyprinus carpio</name>
    <name type="common">Common carp</name>
    <dbReference type="NCBI Taxonomy" id="7962"/>
    <lineage>
        <taxon>Eukaryota</taxon>
        <taxon>Metazoa</taxon>
        <taxon>Chordata</taxon>
        <taxon>Craniata</taxon>
        <taxon>Vertebrata</taxon>
        <taxon>Euteleostomi</taxon>
        <taxon>Actinopterygii</taxon>
        <taxon>Neopterygii</taxon>
        <taxon>Teleostei</taxon>
        <taxon>Ostariophysi</taxon>
        <taxon>Cypriniformes</taxon>
        <taxon>Cyprinidae</taxon>
        <taxon>Cyprininae</taxon>
        <taxon>Cyprinus</taxon>
    </lineage>
</organism>
<dbReference type="GO" id="GO:0003100">
    <property type="term" value="P:regulation of systemic arterial blood pressure by endothelin"/>
    <property type="evidence" value="ECO:0007669"/>
    <property type="project" value="TreeGrafter"/>
</dbReference>
<dbReference type="Proteomes" id="UP000694427">
    <property type="component" value="Unplaced"/>
</dbReference>
<reference evidence="14" key="2">
    <citation type="submission" date="2025-05" db="UniProtKB">
        <authorList>
            <consortium name="Ensembl"/>
        </authorList>
    </citation>
    <scope>IDENTIFICATION</scope>
</reference>
<keyword evidence="8" id="KW-0839">Vasoconstrictor</keyword>
<dbReference type="Ensembl" id="ENSCCRT00010088177.1">
    <property type="protein sequence ID" value="ENSCCRP00010079488.1"/>
    <property type="gene ID" value="ENSCCRG00010034749.1"/>
</dbReference>
<evidence type="ECO:0000256" key="8">
    <source>
        <dbReference type="ARBA" id="ARBA00023322"/>
    </source>
</evidence>
<dbReference type="InterPro" id="IPR019764">
    <property type="entry name" value="Endothelin_toxin_CS"/>
</dbReference>
<reference evidence="16" key="1">
    <citation type="submission" date="2025-04" db="UniProtKB">
        <authorList>
            <consortium name="RefSeq"/>
        </authorList>
    </citation>
    <scope>IDENTIFICATION</scope>
    <source>
        <tissue evidence="16">Muscle</tissue>
    </source>
</reference>
<dbReference type="Pfam" id="PF00322">
    <property type="entry name" value="Endothelin"/>
    <property type="match status" value="1"/>
</dbReference>
<evidence type="ECO:0000313" key="14">
    <source>
        <dbReference type="Ensembl" id="ENSCCRP00010079488.1"/>
    </source>
</evidence>
<feature type="signal peptide" evidence="12">
    <location>
        <begin position="1"/>
        <end position="23"/>
    </location>
</feature>
<dbReference type="GO" id="GO:0005615">
    <property type="term" value="C:extracellular space"/>
    <property type="evidence" value="ECO:0007669"/>
    <property type="project" value="TreeGrafter"/>
</dbReference>
<dbReference type="AlphaFoldDB" id="A0A8C1MN76"/>
<keyword evidence="11" id="KW-0472">Membrane</keyword>
<evidence type="ECO:0000313" key="15">
    <source>
        <dbReference type="Proteomes" id="UP000694427"/>
    </source>
</evidence>
<dbReference type="GO" id="GO:0006874">
    <property type="term" value="P:intracellular calcium ion homeostasis"/>
    <property type="evidence" value="ECO:0007669"/>
    <property type="project" value="TreeGrafter"/>
</dbReference>